<feature type="region of interest" description="Disordered" evidence="1">
    <location>
        <begin position="21"/>
        <end position="65"/>
    </location>
</feature>
<evidence type="ECO:0000256" key="1">
    <source>
        <dbReference type="SAM" id="MobiDB-lite"/>
    </source>
</evidence>
<evidence type="ECO:0000313" key="2">
    <source>
        <dbReference type="EMBL" id="KAJ8922884.1"/>
    </source>
</evidence>
<accession>A0AAV8W8M8</accession>
<reference evidence="2 3" key="1">
    <citation type="journal article" date="2023" name="Insect Mol. Biol.">
        <title>Genome sequencing provides insights into the evolution of gene families encoding plant cell wall-degrading enzymes in longhorned beetles.</title>
        <authorList>
            <person name="Shin N.R."/>
            <person name="Okamura Y."/>
            <person name="Kirsch R."/>
            <person name="Pauchet Y."/>
        </authorList>
    </citation>
    <scope>NUCLEOTIDE SEQUENCE [LARGE SCALE GENOMIC DNA]</scope>
    <source>
        <strain evidence="2">EAD_L_NR</strain>
    </source>
</reference>
<dbReference type="EMBL" id="JANEYG010000006">
    <property type="protein sequence ID" value="KAJ8922884.1"/>
    <property type="molecule type" value="Genomic_DNA"/>
</dbReference>
<sequence length="198" mass="22906">MNIQKLRFYITSLTAELQNKNVEKRSDPSISDSRGNNLSASLFPQPQPPNGKEHNPMILNRGTTRSHVRRGLQNLIRVGKRFGEDELLWESEDKRFPKLMVFPRIGRSSTSWSEDENAEKRKESNTGMWFGPRIGRSPSDLADTTLWAYIFWNSGEFKKNNTSDDRPQNRQIHTRSPEDEEAELIQNENNKEDSLSLT</sequence>
<gene>
    <name evidence="2" type="ORF">NQ315_007919</name>
</gene>
<evidence type="ECO:0000313" key="3">
    <source>
        <dbReference type="Proteomes" id="UP001159042"/>
    </source>
</evidence>
<feature type="compositionally biased region" description="Basic and acidic residues" evidence="1">
    <location>
        <begin position="158"/>
        <end position="168"/>
    </location>
</feature>
<name>A0AAV8W8M8_9CUCU</name>
<protein>
    <submittedName>
        <fullName evidence="2">Uncharacterized protein</fullName>
    </submittedName>
</protein>
<organism evidence="2 3">
    <name type="scientific">Exocentrus adspersus</name>
    <dbReference type="NCBI Taxonomy" id="1586481"/>
    <lineage>
        <taxon>Eukaryota</taxon>
        <taxon>Metazoa</taxon>
        <taxon>Ecdysozoa</taxon>
        <taxon>Arthropoda</taxon>
        <taxon>Hexapoda</taxon>
        <taxon>Insecta</taxon>
        <taxon>Pterygota</taxon>
        <taxon>Neoptera</taxon>
        <taxon>Endopterygota</taxon>
        <taxon>Coleoptera</taxon>
        <taxon>Polyphaga</taxon>
        <taxon>Cucujiformia</taxon>
        <taxon>Chrysomeloidea</taxon>
        <taxon>Cerambycidae</taxon>
        <taxon>Lamiinae</taxon>
        <taxon>Acanthocinini</taxon>
        <taxon>Exocentrus</taxon>
    </lineage>
</organism>
<feature type="region of interest" description="Disordered" evidence="1">
    <location>
        <begin position="108"/>
        <end position="131"/>
    </location>
</feature>
<dbReference type="AlphaFoldDB" id="A0AAV8W8M8"/>
<feature type="region of interest" description="Disordered" evidence="1">
    <location>
        <begin position="158"/>
        <end position="198"/>
    </location>
</feature>
<feature type="compositionally biased region" description="Polar residues" evidence="1">
    <location>
        <begin position="28"/>
        <end position="44"/>
    </location>
</feature>
<keyword evidence="3" id="KW-1185">Reference proteome</keyword>
<feature type="compositionally biased region" description="Basic and acidic residues" evidence="1">
    <location>
        <begin position="189"/>
        <end position="198"/>
    </location>
</feature>
<comment type="caution">
    <text evidence="2">The sequence shown here is derived from an EMBL/GenBank/DDBJ whole genome shotgun (WGS) entry which is preliminary data.</text>
</comment>
<proteinExistence type="predicted"/>
<dbReference type="Proteomes" id="UP001159042">
    <property type="component" value="Unassembled WGS sequence"/>
</dbReference>